<dbReference type="Proteomes" id="UP000243217">
    <property type="component" value="Unassembled WGS sequence"/>
</dbReference>
<feature type="region of interest" description="Disordered" evidence="1">
    <location>
        <begin position="85"/>
        <end position="185"/>
    </location>
</feature>
<name>A0A1W0AA84_9STRA</name>
<accession>A0A1W0AA84</accession>
<gene>
    <name evidence="4" type="ORF">THRCLA_20197</name>
</gene>
<keyword evidence="3" id="KW-0732">Signal</keyword>
<evidence type="ECO:0000313" key="4">
    <source>
        <dbReference type="EMBL" id="OQS07227.1"/>
    </source>
</evidence>
<keyword evidence="2" id="KW-1133">Transmembrane helix</keyword>
<proteinExistence type="predicted"/>
<reference evidence="4 5" key="1">
    <citation type="journal article" date="2014" name="Genome Biol. Evol.">
        <title>The secreted proteins of Achlya hypogyna and Thraustotheca clavata identify the ancestral oomycete secretome and reveal gene acquisitions by horizontal gene transfer.</title>
        <authorList>
            <person name="Misner I."/>
            <person name="Blouin N."/>
            <person name="Leonard G."/>
            <person name="Richards T.A."/>
            <person name="Lane C.E."/>
        </authorList>
    </citation>
    <scope>NUCLEOTIDE SEQUENCE [LARGE SCALE GENOMIC DNA]</scope>
    <source>
        <strain evidence="4 5">ATCC 34112</strain>
    </source>
</reference>
<protein>
    <recommendedName>
        <fullName evidence="6">Carbohydrate-binding protein</fullName>
    </recommendedName>
</protein>
<dbReference type="STRING" id="74557.A0A1W0AA84"/>
<feature type="chain" id="PRO_5012144844" description="Carbohydrate-binding protein" evidence="3">
    <location>
        <begin position="19"/>
        <end position="344"/>
    </location>
</feature>
<organism evidence="4 5">
    <name type="scientific">Thraustotheca clavata</name>
    <dbReference type="NCBI Taxonomy" id="74557"/>
    <lineage>
        <taxon>Eukaryota</taxon>
        <taxon>Sar</taxon>
        <taxon>Stramenopiles</taxon>
        <taxon>Oomycota</taxon>
        <taxon>Saprolegniomycetes</taxon>
        <taxon>Saprolegniales</taxon>
        <taxon>Achlyaceae</taxon>
        <taxon>Thraustotheca</taxon>
    </lineage>
</organism>
<evidence type="ECO:0008006" key="6">
    <source>
        <dbReference type="Google" id="ProtNLM"/>
    </source>
</evidence>
<comment type="caution">
    <text evidence="4">The sequence shown here is derived from an EMBL/GenBank/DDBJ whole genome shotgun (WGS) entry which is preliminary data.</text>
</comment>
<feature type="transmembrane region" description="Helical" evidence="2">
    <location>
        <begin position="189"/>
        <end position="208"/>
    </location>
</feature>
<dbReference type="EMBL" id="JNBS01000263">
    <property type="protein sequence ID" value="OQS07227.1"/>
    <property type="molecule type" value="Genomic_DNA"/>
</dbReference>
<feature type="compositionally biased region" description="Polar residues" evidence="1">
    <location>
        <begin position="161"/>
        <end position="185"/>
    </location>
</feature>
<evidence type="ECO:0000256" key="3">
    <source>
        <dbReference type="SAM" id="SignalP"/>
    </source>
</evidence>
<keyword evidence="2" id="KW-0812">Transmembrane</keyword>
<keyword evidence="5" id="KW-1185">Reference proteome</keyword>
<evidence type="ECO:0000256" key="1">
    <source>
        <dbReference type="SAM" id="MobiDB-lite"/>
    </source>
</evidence>
<feature type="compositionally biased region" description="Low complexity" evidence="1">
    <location>
        <begin position="91"/>
        <end position="160"/>
    </location>
</feature>
<dbReference type="AlphaFoldDB" id="A0A1W0AA84"/>
<dbReference type="OrthoDB" id="78476at2759"/>
<keyword evidence="2" id="KW-0472">Membrane</keyword>
<evidence type="ECO:0000313" key="5">
    <source>
        <dbReference type="Proteomes" id="UP000243217"/>
    </source>
</evidence>
<evidence type="ECO:0000256" key="2">
    <source>
        <dbReference type="SAM" id="Phobius"/>
    </source>
</evidence>
<feature type="signal peptide" evidence="3">
    <location>
        <begin position="1"/>
        <end position="18"/>
    </location>
</feature>
<sequence>MEAMALIVSLGLNNSVLADLCTETVVCRQPGNYSCYLASGLCLPCLTILANDGIVSCVGFTTSGVCPLGYVECNASTSIVTTSPDPTTVWPSLSTTTPTISAPTTSQPTSKPRTSTVAPTRTSSTSTPVTTALKTLSPTSTSTPTTSTTAESALPSSTTSPFYNTAASSNNTASHTQDTAPSSSGNSNWIAAVVVGGIAFVLLVLFVARRIHKSRQADKDDDCAPEAPMTFTGQSDFQSMKRLRTVGSEDDPVPIMPPVQPPAFNKCNTEFVSRSSLRNSAADTPPRVSTASSMDFEIHAMISPAYSSSRGNSSVDLWDEMPILRSQKQMRLQNYDQNTNSFTL</sequence>